<dbReference type="InterPro" id="IPR016181">
    <property type="entry name" value="Acyl_CoA_acyltransferase"/>
</dbReference>
<evidence type="ECO:0008006" key="4">
    <source>
        <dbReference type="Google" id="ProtNLM"/>
    </source>
</evidence>
<dbReference type="RefSeq" id="WP_343060609.1">
    <property type="nucleotide sequence ID" value="NZ_BAABEW010000004.1"/>
</dbReference>
<evidence type="ECO:0000313" key="3">
    <source>
        <dbReference type="Proteomes" id="UP000532440"/>
    </source>
</evidence>
<feature type="region of interest" description="Disordered" evidence="1">
    <location>
        <begin position="379"/>
        <end position="398"/>
    </location>
</feature>
<name>A0A7W8M7L0_9BURK</name>
<comment type="caution">
    <text evidence="2">The sequence shown here is derived from an EMBL/GenBank/DDBJ whole genome shotgun (WGS) entry which is preliminary data.</text>
</comment>
<proteinExistence type="predicted"/>
<dbReference type="PANTHER" id="PTHR47017:SF1">
    <property type="entry name" value="ACYL-COA"/>
    <property type="match status" value="1"/>
</dbReference>
<dbReference type="EMBL" id="JACHGB010000001">
    <property type="protein sequence ID" value="MBB5270657.1"/>
    <property type="molecule type" value="Genomic_DNA"/>
</dbReference>
<dbReference type="Pfam" id="PF04339">
    <property type="entry name" value="FemAB_like"/>
    <property type="match status" value="1"/>
</dbReference>
<dbReference type="PANTHER" id="PTHR47017">
    <property type="entry name" value="ACYL-COA"/>
    <property type="match status" value="1"/>
</dbReference>
<keyword evidence="3" id="KW-1185">Reference proteome</keyword>
<protein>
    <recommendedName>
        <fullName evidence="4">N-acetyltransferase</fullName>
    </recommendedName>
</protein>
<evidence type="ECO:0000256" key="1">
    <source>
        <dbReference type="SAM" id="MobiDB-lite"/>
    </source>
</evidence>
<accession>A0A7W8M7L0</accession>
<dbReference type="SUPFAM" id="SSF55729">
    <property type="entry name" value="Acyl-CoA N-acyltransferases (Nat)"/>
    <property type="match status" value="1"/>
</dbReference>
<sequence length="398" mass="44094">MNDYRTRILRNLDEVHAPAWDGLVRASTGADAPTFLRHDFLAALERNGCVGPGTGWQPEHLCLFDGERLAAAAPLYRKRHSWGEYVFDWAWADAYERHGLRYYPKLVCAVPFTPVTGPRLLAPDRPARDALAAALVAHARATRVSSLHVLFPDHADVEALQAQELSMRRGVQFHWRNGGYRSFDDFLASLAQPKRKKIRAERRKVREAGVSFLRLTGGEIGAAQLDFFVRCYDATYAAHGSTPYLGRGFFGEIARSMGDRLILVLAIRDGRPIASSLLVRDEDRLYGRYWGAVEHVPCLHFETAYYQAIEAAIELGVQAIEGGAQGEHKMARGFLAEQTCSLHWLAEPAFADAVDRFLAREGQAIDGYLDELTERSPFRAEAPPAPPALPATGAGPAA</sequence>
<evidence type="ECO:0000313" key="2">
    <source>
        <dbReference type="EMBL" id="MBB5270657.1"/>
    </source>
</evidence>
<gene>
    <name evidence="2" type="ORF">HNQ70_000641</name>
</gene>
<reference evidence="2 3" key="1">
    <citation type="submission" date="2020-08" db="EMBL/GenBank/DDBJ databases">
        <title>Genomic Encyclopedia of Type Strains, Phase IV (KMG-IV): sequencing the most valuable type-strain genomes for metagenomic binning, comparative biology and taxonomic classification.</title>
        <authorList>
            <person name="Goeker M."/>
        </authorList>
    </citation>
    <scope>NUCLEOTIDE SEQUENCE [LARGE SCALE GENOMIC DNA]</scope>
    <source>
        <strain evidence="2 3">DSM 29781</strain>
    </source>
</reference>
<dbReference type="Proteomes" id="UP000532440">
    <property type="component" value="Unassembled WGS sequence"/>
</dbReference>
<dbReference type="AlphaFoldDB" id="A0A7W8M7L0"/>
<dbReference type="Gene3D" id="3.40.630.30">
    <property type="match status" value="1"/>
</dbReference>
<organism evidence="2 3">
    <name type="scientific">Quisquiliibacterium transsilvanicum</name>
    <dbReference type="NCBI Taxonomy" id="1549638"/>
    <lineage>
        <taxon>Bacteria</taxon>
        <taxon>Pseudomonadati</taxon>
        <taxon>Pseudomonadota</taxon>
        <taxon>Betaproteobacteria</taxon>
        <taxon>Burkholderiales</taxon>
        <taxon>Burkholderiaceae</taxon>
        <taxon>Quisquiliibacterium</taxon>
    </lineage>
</organism>
<dbReference type="InterPro" id="IPR007434">
    <property type="entry name" value="FemAB-like"/>
</dbReference>